<evidence type="ECO:0000313" key="3">
    <source>
        <dbReference type="EMBL" id="KAG6506575.1"/>
    </source>
</evidence>
<dbReference type="EMBL" id="JACMSC010000009">
    <property type="protein sequence ID" value="KAG6506575.1"/>
    <property type="molecule type" value="Genomic_DNA"/>
</dbReference>
<organism evidence="3 4">
    <name type="scientific">Zingiber officinale</name>
    <name type="common">Ginger</name>
    <name type="synonym">Amomum zingiber</name>
    <dbReference type="NCBI Taxonomy" id="94328"/>
    <lineage>
        <taxon>Eukaryota</taxon>
        <taxon>Viridiplantae</taxon>
        <taxon>Streptophyta</taxon>
        <taxon>Embryophyta</taxon>
        <taxon>Tracheophyta</taxon>
        <taxon>Spermatophyta</taxon>
        <taxon>Magnoliopsida</taxon>
        <taxon>Liliopsida</taxon>
        <taxon>Zingiberales</taxon>
        <taxon>Zingiberaceae</taxon>
        <taxon>Zingiber</taxon>
    </lineage>
</organism>
<dbReference type="Proteomes" id="UP000734854">
    <property type="component" value="Unassembled WGS sequence"/>
</dbReference>
<dbReference type="AlphaFoldDB" id="A0A8J5GM26"/>
<name>A0A8J5GM26_ZINOF</name>
<gene>
    <name evidence="3" type="ORF">ZIOFF_031899</name>
</gene>
<keyword evidence="4" id="KW-1185">Reference proteome</keyword>
<feature type="compositionally biased region" description="Low complexity" evidence="1">
    <location>
        <begin position="143"/>
        <end position="159"/>
    </location>
</feature>
<proteinExistence type="predicted"/>
<evidence type="ECO:0000256" key="1">
    <source>
        <dbReference type="SAM" id="MobiDB-lite"/>
    </source>
</evidence>
<keyword evidence="2" id="KW-0472">Membrane</keyword>
<sequence>MQSLVFNHSAVMNTAGGVLGMVCGMLLDTVRFIIRTSSKEVESSNSLPAEKKFPLACHALLKDFIANCSGLNPGYRPPCHLSLGMPPRRQGQKAQLLFGHHCQDVVRTPPTPAGTSDSIPKVLVRHSIEHFYSSPLGSTFLPGPSSTSTNGSDTGSHSSPMTNPTTRAGDEDRTCRLLEV</sequence>
<feature type="region of interest" description="Disordered" evidence="1">
    <location>
        <begin position="139"/>
        <end position="173"/>
    </location>
</feature>
<accession>A0A8J5GM26</accession>
<comment type="caution">
    <text evidence="3">The sequence shown here is derived from an EMBL/GenBank/DDBJ whole genome shotgun (WGS) entry which is preliminary data.</text>
</comment>
<feature type="transmembrane region" description="Helical" evidence="2">
    <location>
        <begin position="12"/>
        <end position="34"/>
    </location>
</feature>
<evidence type="ECO:0000313" key="4">
    <source>
        <dbReference type="Proteomes" id="UP000734854"/>
    </source>
</evidence>
<keyword evidence="2" id="KW-1133">Transmembrane helix</keyword>
<protein>
    <submittedName>
        <fullName evidence="3">Uncharacterized protein</fullName>
    </submittedName>
</protein>
<evidence type="ECO:0000256" key="2">
    <source>
        <dbReference type="SAM" id="Phobius"/>
    </source>
</evidence>
<keyword evidence="2" id="KW-0812">Transmembrane</keyword>
<reference evidence="3 4" key="1">
    <citation type="submission" date="2020-08" db="EMBL/GenBank/DDBJ databases">
        <title>Plant Genome Project.</title>
        <authorList>
            <person name="Zhang R.-G."/>
        </authorList>
    </citation>
    <scope>NUCLEOTIDE SEQUENCE [LARGE SCALE GENOMIC DNA]</scope>
    <source>
        <tissue evidence="3">Rhizome</tissue>
    </source>
</reference>